<dbReference type="Gramene" id="RZC49604">
    <property type="protein sequence ID" value="RZC49604"/>
    <property type="gene ID" value="C5167_018030"/>
</dbReference>
<dbReference type="AlphaFoldDB" id="A0A4Y7IL33"/>
<sequence>MENLVKTLTSKTISFFKSKNSHLFHRESKTTETPVNHTQSLIEVMKMMSVPEAGPKQKNSLLHQDDSFQSTKLRSLVHHFTSVRVMSKLRRRTEKKREGDEIEFRYPVPPLEMTAQAPLPPHNGYAPLQVLTQRCRGNCAQMGRL</sequence>
<organism evidence="1 2">
    <name type="scientific">Papaver somniferum</name>
    <name type="common">Opium poppy</name>
    <dbReference type="NCBI Taxonomy" id="3469"/>
    <lineage>
        <taxon>Eukaryota</taxon>
        <taxon>Viridiplantae</taxon>
        <taxon>Streptophyta</taxon>
        <taxon>Embryophyta</taxon>
        <taxon>Tracheophyta</taxon>
        <taxon>Spermatophyta</taxon>
        <taxon>Magnoliopsida</taxon>
        <taxon>Ranunculales</taxon>
        <taxon>Papaveraceae</taxon>
        <taxon>Papaveroideae</taxon>
        <taxon>Papaver</taxon>
    </lineage>
</organism>
<dbReference type="EMBL" id="CM010716">
    <property type="protein sequence ID" value="RZC49604.1"/>
    <property type="molecule type" value="Genomic_DNA"/>
</dbReference>
<keyword evidence="2" id="KW-1185">Reference proteome</keyword>
<protein>
    <submittedName>
        <fullName evidence="1">Uncharacterized protein</fullName>
    </submittedName>
</protein>
<gene>
    <name evidence="1" type="ORF">C5167_018030</name>
</gene>
<dbReference type="Proteomes" id="UP000316621">
    <property type="component" value="Chromosome 2"/>
</dbReference>
<reference evidence="1 2" key="1">
    <citation type="journal article" date="2018" name="Science">
        <title>The opium poppy genome and morphinan production.</title>
        <authorList>
            <person name="Guo L."/>
            <person name="Winzer T."/>
            <person name="Yang X."/>
            <person name="Li Y."/>
            <person name="Ning Z."/>
            <person name="He Z."/>
            <person name="Teodor R."/>
            <person name="Lu Y."/>
            <person name="Bowser T.A."/>
            <person name="Graham I.A."/>
            <person name="Ye K."/>
        </authorList>
    </citation>
    <scope>NUCLEOTIDE SEQUENCE [LARGE SCALE GENOMIC DNA]</scope>
    <source>
        <strain evidence="2">cv. HN1</strain>
        <tissue evidence="1">Leaves</tissue>
    </source>
</reference>
<evidence type="ECO:0000313" key="1">
    <source>
        <dbReference type="EMBL" id="RZC49604.1"/>
    </source>
</evidence>
<evidence type="ECO:0000313" key="2">
    <source>
        <dbReference type="Proteomes" id="UP000316621"/>
    </source>
</evidence>
<name>A0A4Y7IL33_PAPSO</name>
<proteinExistence type="predicted"/>
<accession>A0A4Y7IL33</accession>